<dbReference type="InterPro" id="IPR001283">
    <property type="entry name" value="CRISP-related"/>
</dbReference>
<reference evidence="4" key="1">
    <citation type="submission" date="2016-06" db="UniProtKB">
        <authorList>
            <consortium name="WormBaseParasite"/>
        </authorList>
    </citation>
    <scope>IDENTIFICATION</scope>
</reference>
<gene>
    <name evidence="2" type="ORF">OFLC_LOCUS7817</name>
</gene>
<accession>A0A183HK04</accession>
<name>A0A183HK04_9BILA</name>
<dbReference type="SUPFAM" id="SSF55797">
    <property type="entry name" value="PR-1-like"/>
    <property type="match status" value="1"/>
</dbReference>
<protein>
    <submittedName>
        <fullName evidence="4">SCP domain-containing protein</fullName>
    </submittedName>
</protein>
<evidence type="ECO:0000313" key="4">
    <source>
        <dbReference type="WBParaSite" id="OFLC_0000781501-mRNA-1"/>
    </source>
</evidence>
<dbReference type="PANTHER" id="PTHR10334">
    <property type="entry name" value="CYSTEINE-RICH SECRETORY PROTEIN-RELATED"/>
    <property type="match status" value="1"/>
</dbReference>
<evidence type="ECO:0000313" key="3">
    <source>
        <dbReference type="Proteomes" id="UP000267606"/>
    </source>
</evidence>
<reference evidence="2 3" key="2">
    <citation type="submission" date="2018-11" db="EMBL/GenBank/DDBJ databases">
        <authorList>
            <consortium name="Pathogen Informatics"/>
        </authorList>
    </citation>
    <scope>NUCLEOTIDE SEQUENCE [LARGE SCALE GENOMIC DNA]</scope>
</reference>
<dbReference type="Gene3D" id="3.40.33.10">
    <property type="entry name" value="CAP"/>
    <property type="match status" value="1"/>
</dbReference>
<dbReference type="Proteomes" id="UP000267606">
    <property type="component" value="Unassembled WGS sequence"/>
</dbReference>
<dbReference type="AlphaFoldDB" id="A0A183HK04"/>
<dbReference type="InterPro" id="IPR014044">
    <property type="entry name" value="CAP_dom"/>
</dbReference>
<evidence type="ECO:0000313" key="2">
    <source>
        <dbReference type="EMBL" id="VDO52645.1"/>
    </source>
</evidence>
<dbReference type="CDD" id="cd05380">
    <property type="entry name" value="CAP_euk"/>
    <property type="match status" value="1"/>
</dbReference>
<dbReference type="STRING" id="387005.A0A183HK04"/>
<keyword evidence="3" id="KW-1185">Reference proteome</keyword>
<dbReference type="SMART" id="SM00198">
    <property type="entry name" value="SCP"/>
    <property type="match status" value="1"/>
</dbReference>
<dbReference type="InterPro" id="IPR035940">
    <property type="entry name" value="CAP_sf"/>
</dbReference>
<dbReference type="WBParaSite" id="OFLC_0000781501-mRNA-1">
    <property type="protein sequence ID" value="OFLC_0000781501-mRNA-1"/>
    <property type="gene ID" value="OFLC_0000781501"/>
</dbReference>
<feature type="domain" description="SCP" evidence="1">
    <location>
        <begin position="22"/>
        <end position="152"/>
    </location>
</feature>
<organism evidence="4">
    <name type="scientific">Onchocerca flexuosa</name>
    <dbReference type="NCBI Taxonomy" id="387005"/>
    <lineage>
        <taxon>Eukaryota</taxon>
        <taxon>Metazoa</taxon>
        <taxon>Ecdysozoa</taxon>
        <taxon>Nematoda</taxon>
        <taxon>Chromadorea</taxon>
        <taxon>Rhabditida</taxon>
        <taxon>Spirurina</taxon>
        <taxon>Spiruromorpha</taxon>
        <taxon>Filarioidea</taxon>
        <taxon>Onchocercidae</taxon>
        <taxon>Onchocerca</taxon>
    </lineage>
</organism>
<evidence type="ECO:0000259" key="1">
    <source>
        <dbReference type="SMART" id="SM00198"/>
    </source>
</evidence>
<dbReference type="EMBL" id="UZAJ01008409">
    <property type="protein sequence ID" value="VDO52645.1"/>
    <property type="molecule type" value="Genomic_DNA"/>
</dbReference>
<sequence length="152" mass="17426">FIGIIAAVTGFKCFEDGKITPEHRDRIVKQTNRLRTGLAKGLYRNKDGEFMPKGSNMLEVKWDCELEYSAQSWADQCVLAHSREDQRDGIGENVYYYHTSSPKAFENSAILLGIESWWSELTKSYRNNPLNVYTPTVASQRVSQFTQVGKFF</sequence>
<proteinExistence type="predicted"/>
<dbReference type="Pfam" id="PF00188">
    <property type="entry name" value="CAP"/>
    <property type="match status" value="1"/>
</dbReference>